<comment type="caution">
    <text evidence="1">The sequence shown here is derived from an EMBL/GenBank/DDBJ whole genome shotgun (WGS) entry which is preliminary data.</text>
</comment>
<proteinExistence type="predicted"/>
<evidence type="ECO:0000313" key="1">
    <source>
        <dbReference type="EMBL" id="KAK7481976.1"/>
    </source>
</evidence>
<feature type="non-terminal residue" evidence="1">
    <location>
        <position position="87"/>
    </location>
</feature>
<dbReference type="AlphaFoldDB" id="A0ABD0K4X4"/>
<dbReference type="EMBL" id="JACVVK020000253">
    <property type="protein sequence ID" value="KAK7481976.1"/>
    <property type="molecule type" value="Genomic_DNA"/>
</dbReference>
<dbReference type="Proteomes" id="UP001519460">
    <property type="component" value="Unassembled WGS sequence"/>
</dbReference>
<gene>
    <name evidence="1" type="ORF">BaRGS_00026779</name>
</gene>
<accession>A0ABD0K4X4</accession>
<keyword evidence="2" id="KW-1185">Reference proteome</keyword>
<sequence>MLLPGRETSLIGDLTSRLKVTPSGDGFNGVGELTQYVYGGRTPDKQVQISQRCSISFPSHVCALCSKTQSSLVGSTDSRRCLSESLV</sequence>
<protein>
    <submittedName>
        <fullName evidence="1">Uncharacterized protein</fullName>
    </submittedName>
</protein>
<reference evidence="1 2" key="1">
    <citation type="journal article" date="2023" name="Sci. Data">
        <title>Genome assembly of the Korean intertidal mud-creeper Batillaria attramentaria.</title>
        <authorList>
            <person name="Patra A.K."/>
            <person name="Ho P.T."/>
            <person name="Jun S."/>
            <person name="Lee S.J."/>
            <person name="Kim Y."/>
            <person name="Won Y.J."/>
        </authorList>
    </citation>
    <scope>NUCLEOTIDE SEQUENCE [LARGE SCALE GENOMIC DNA]</scope>
    <source>
        <strain evidence="1">Wonlab-2016</strain>
    </source>
</reference>
<organism evidence="1 2">
    <name type="scientific">Batillaria attramentaria</name>
    <dbReference type="NCBI Taxonomy" id="370345"/>
    <lineage>
        <taxon>Eukaryota</taxon>
        <taxon>Metazoa</taxon>
        <taxon>Spiralia</taxon>
        <taxon>Lophotrochozoa</taxon>
        <taxon>Mollusca</taxon>
        <taxon>Gastropoda</taxon>
        <taxon>Caenogastropoda</taxon>
        <taxon>Sorbeoconcha</taxon>
        <taxon>Cerithioidea</taxon>
        <taxon>Batillariidae</taxon>
        <taxon>Batillaria</taxon>
    </lineage>
</organism>
<name>A0ABD0K4X4_9CAEN</name>
<evidence type="ECO:0000313" key="2">
    <source>
        <dbReference type="Proteomes" id="UP001519460"/>
    </source>
</evidence>